<dbReference type="Proteomes" id="UP000192342">
    <property type="component" value="Unassembled WGS sequence"/>
</dbReference>
<dbReference type="RefSeq" id="WP_083562659.1">
    <property type="nucleotide sequence ID" value="NZ_AQQV01000003.1"/>
</dbReference>
<sequence length="280" mass="31085">MSSQLAAAGLGLRRDFLPQFLDRPPENVDFIEVAPENWMGLGGRLGRQFAEALRHKPLYCHGLSLDLGGPRPLDRDFLDRLKGFLDQHEVVSYSEHLSACGDQGHMYDLMPIPFTEDAVHYVAARIRAVQAHLQRPVAVENVSYYAAPGARMSELEFICAVLDEADCQLLLDVNNIVVNSINHGYDAQAFLRGLPPQRVAYIHVAGHDHEAEDLRVDTHGADVDAEVWALLADAYAHVGVVPTLLERDFNIPSLEALLGEVEQIHQIQQQHLSKAVRAHG</sequence>
<dbReference type="PANTHER" id="PTHR42194">
    <property type="entry name" value="UPF0276 PROTEIN HI_1600"/>
    <property type="match status" value="1"/>
</dbReference>
<reference evidence="2 3" key="1">
    <citation type="submission" date="2013-04" db="EMBL/GenBank/DDBJ databases">
        <title>Oceanococcus atlanticus 22II-S10r2 Genome Sequencing.</title>
        <authorList>
            <person name="Lai Q."/>
            <person name="Li G."/>
            <person name="Shao Z."/>
        </authorList>
    </citation>
    <scope>NUCLEOTIDE SEQUENCE [LARGE SCALE GENOMIC DNA]</scope>
    <source>
        <strain evidence="2 3">22II-S10r2</strain>
    </source>
</reference>
<dbReference type="Gene3D" id="3.20.20.150">
    <property type="entry name" value="Divalent-metal-dependent TIM barrel enzymes"/>
    <property type="match status" value="1"/>
</dbReference>
<dbReference type="EMBL" id="AQQV01000003">
    <property type="protein sequence ID" value="ORE86365.1"/>
    <property type="molecule type" value="Genomic_DNA"/>
</dbReference>
<evidence type="ECO:0000313" key="2">
    <source>
        <dbReference type="EMBL" id="ORE86365.1"/>
    </source>
</evidence>
<dbReference type="HAMAP" id="MF_00697">
    <property type="entry name" value="UPF0276"/>
    <property type="match status" value="1"/>
</dbReference>
<keyword evidence="3" id="KW-1185">Reference proteome</keyword>
<dbReference type="STRING" id="1317117.ATO7_13748"/>
<comment type="caution">
    <text evidence="2">The sequence shown here is derived from an EMBL/GenBank/DDBJ whole genome shotgun (WGS) entry which is preliminary data.</text>
</comment>
<dbReference type="InterPro" id="IPR007801">
    <property type="entry name" value="MbnB/TglH/ChrH"/>
</dbReference>
<dbReference type="PANTHER" id="PTHR42194:SF1">
    <property type="entry name" value="UPF0276 PROTEIN HI_1600"/>
    <property type="match status" value="1"/>
</dbReference>
<name>A0A1Y1SDH5_9GAMM</name>
<gene>
    <name evidence="2" type="ORF">ATO7_13748</name>
</gene>
<dbReference type="InterPro" id="IPR036237">
    <property type="entry name" value="Xyl_isomerase-like_sf"/>
</dbReference>
<dbReference type="AlphaFoldDB" id="A0A1Y1SDH5"/>
<evidence type="ECO:0000313" key="3">
    <source>
        <dbReference type="Proteomes" id="UP000192342"/>
    </source>
</evidence>
<organism evidence="2 3">
    <name type="scientific">Oceanococcus atlanticus</name>
    <dbReference type="NCBI Taxonomy" id="1317117"/>
    <lineage>
        <taxon>Bacteria</taxon>
        <taxon>Pseudomonadati</taxon>
        <taxon>Pseudomonadota</taxon>
        <taxon>Gammaproteobacteria</taxon>
        <taxon>Chromatiales</taxon>
        <taxon>Oceanococcaceae</taxon>
        <taxon>Oceanococcus</taxon>
    </lineage>
</organism>
<protein>
    <recommendedName>
        <fullName evidence="1">UPF0276 protein ATO7_13748</fullName>
    </recommendedName>
</protein>
<dbReference type="NCBIfam" id="NF003818">
    <property type="entry name" value="PRK05409.1"/>
    <property type="match status" value="1"/>
</dbReference>
<proteinExistence type="inferred from homology"/>
<dbReference type="OrthoDB" id="9763101at2"/>
<comment type="similarity">
    <text evidence="1">Belongs to the UPF0276 family.</text>
</comment>
<accession>A0A1Y1SDH5</accession>
<evidence type="ECO:0000256" key="1">
    <source>
        <dbReference type="HAMAP-Rule" id="MF_00697"/>
    </source>
</evidence>
<dbReference type="Pfam" id="PF05114">
    <property type="entry name" value="MbnB_TglH_ChrH"/>
    <property type="match status" value="1"/>
</dbReference>
<dbReference type="SUPFAM" id="SSF51658">
    <property type="entry name" value="Xylose isomerase-like"/>
    <property type="match status" value="1"/>
</dbReference>